<proteinExistence type="predicted"/>
<dbReference type="Proteomes" id="UP000177042">
    <property type="component" value="Unassembled WGS sequence"/>
</dbReference>
<dbReference type="GO" id="GO:0005524">
    <property type="term" value="F:ATP binding"/>
    <property type="evidence" value="ECO:0007669"/>
    <property type="project" value="InterPro"/>
</dbReference>
<dbReference type="Pfam" id="PF01695">
    <property type="entry name" value="IstB_IS21"/>
    <property type="match status" value="1"/>
</dbReference>
<sequence>MADKTVEDFFEIVSRRYEKGSIIITSNRSINEWDKVFIDKTLTTAVVDRLMHHCSVIEIKGESYRFKKKD</sequence>
<feature type="domain" description="IstB-like ATP-binding" evidence="1">
    <location>
        <begin position="6"/>
        <end position="69"/>
    </location>
</feature>
<evidence type="ECO:0000313" key="2">
    <source>
        <dbReference type="EMBL" id="OGE26509.1"/>
    </source>
</evidence>
<dbReference type="Gene3D" id="3.40.50.300">
    <property type="entry name" value="P-loop containing nucleotide triphosphate hydrolases"/>
    <property type="match status" value="1"/>
</dbReference>
<comment type="caution">
    <text evidence="2">The sequence shown here is derived from an EMBL/GenBank/DDBJ whole genome shotgun (WGS) entry which is preliminary data.</text>
</comment>
<dbReference type="InterPro" id="IPR027417">
    <property type="entry name" value="P-loop_NTPase"/>
</dbReference>
<dbReference type="EMBL" id="MFCX01000008">
    <property type="protein sequence ID" value="OGE26509.1"/>
    <property type="molecule type" value="Genomic_DNA"/>
</dbReference>
<name>A0A1F5JD45_9BACT</name>
<evidence type="ECO:0000259" key="1">
    <source>
        <dbReference type="Pfam" id="PF01695"/>
    </source>
</evidence>
<protein>
    <recommendedName>
        <fullName evidence="1">IstB-like ATP-binding domain-containing protein</fullName>
    </recommendedName>
</protein>
<reference evidence="2 3" key="1">
    <citation type="journal article" date="2016" name="Nat. Commun.">
        <title>Thousands of microbial genomes shed light on interconnected biogeochemical processes in an aquifer system.</title>
        <authorList>
            <person name="Anantharaman K."/>
            <person name="Brown C.T."/>
            <person name="Hug L.A."/>
            <person name="Sharon I."/>
            <person name="Castelle C.J."/>
            <person name="Probst A.J."/>
            <person name="Thomas B.C."/>
            <person name="Singh A."/>
            <person name="Wilkins M.J."/>
            <person name="Karaoz U."/>
            <person name="Brodie E.L."/>
            <person name="Williams K.H."/>
            <person name="Hubbard S.S."/>
            <person name="Banfield J.F."/>
        </authorList>
    </citation>
    <scope>NUCLEOTIDE SEQUENCE [LARGE SCALE GENOMIC DNA]</scope>
</reference>
<gene>
    <name evidence="2" type="ORF">A3C26_01885</name>
</gene>
<organism evidence="2 3">
    <name type="scientific">Candidatus Daviesbacteria bacterium RIFCSPHIGHO2_02_FULL_39_12</name>
    <dbReference type="NCBI Taxonomy" id="1797770"/>
    <lineage>
        <taxon>Bacteria</taxon>
        <taxon>Candidatus Daviesiibacteriota</taxon>
    </lineage>
</organism>
<accession>A0A1F5JD45</accession>
<evidence type="ECO:0000313" key="3">
    <source>
        <dbReference type="Proteomes" id="UP000177042"/>
    </source>
</evidence>
<dbReference type="AlphaFoldDB" id="A0A1F5JD45"/>
<dbReference type="InterPro" id="IPR002611">
    <property type="entry name" value="IstB_ATP-bd"/>
</dbReference>